<dbReference type="Proteomes" id="UP000275461">
    <property type="component" value="Unassembled WGS sequence"/>
</dbReference>
<dbReference type="GO" id="GO:0030643">
    <property type="term" value="P:intracellular phosphate ion homeostasis"/>
    <property type="evidence" value="ECO:0007669"/>
    <property type="project" value="InterPro"/>
</dbReference>
<protein>
    <submittedName>
        <fullName evidence="4">Phosphate uptake regulator</fullName>
    </submittedName>
</protein>
<keyword evidence="2" id="KW-0592">Phosphate transport</keyword>
<dbReference type="GO" id="GO:0045936">
    <property type="term" value="P:negative regulation of phosphate metabolic process"/>
    <property type="evidence" value="ECO:0007669"/>
    <property type="project" value="InterPro"/>
</dbReference>
<organism evidence="4 5">
    <name type="scientific">Alkalispirillum mobile</name>
    <dbReference type="NCBI Taxonomy" id="85925"/>
    <lineage>
        <taxon>Bacteria</taxon>
        <taxon>Pseudomonadati</taxon>
        <taxon>Pseudomonadota</taxon>
        <taxon>Gammaproteobacteria</taxon>
        <taxon>Chromatiales</taxon>
        <taxon>Ectothiorhodospiraceae</taxon>
        <taxon>Alkalispirillum</taxon>
    </lineage>
</organism>
<evidence type="ECO:0000256" key="1">
    <source>
        <dbReference type="ARBA" id="ARBA00008107"/>
    </source>
</evidence>
<sequence length="230" mass="26380">MFRQLYSALTAENTLDRAFEDLTRMLEHGAWMFARANEVLYSEVPAKDVRKPLYDRDQAINELERSIRRKIMRHLTVNPGHDVAVCLALMSVAKDAERIGDYCKNVFEIGCLYTQGFHVDKYQQPLDQMAEQMRSLFASVRTATAKSDEGAAAAALEQAGEVRVRCDELIAELFRDEAQIEFHEAMAYSLLFRHYKRVVGHLANIATAALGRLEDLDFYPEKEASEQRRR</sequence>
<dbReference type="InterPro" id="IPR038078">
    <property type="entry name" value="PhoU-like_sf"/>
</dbReference>
<keyword evidence="5" id="KW-1185">Reference proteome</keyword>
<comment type="similarity">
    <text evidence="1">Belongs to the PhoU family.</text>
</comment>
<dbReference type="InterPro" id="IPR028366">
    <property type="entry name" value="PhoU"/>
</dbReference>
<dbReference type="SUPFAM" id="SSF109755">
    <property type="entry name" value="PhoU-like"/>
    <property type="match status" value="1"/>
</dbReference>
<dbReference type="AlphaFoldDB" id="A0A498C3B8"/>
<dbReference type="PANTHER" id="PTHR42930:SF3">
    <property type="entry name" value="PHOSPHATE-SPECIFIC TRANSPORT SYSTEM ACCESSORY PROTEIN PHOU"/>
    <property type="match status" value="1"/>
</dbReference>
<dbReference type="EMBL" id="RCDA01000001">
    <property type="protein sequence ID" value="RLK50604.1"/>
    <property type="molecule type" value="Genomic_DNA"/>
</dbReference>
<proteinExistence type="inferred from homology"/>
<accession>A0A498C3B8</accession>
<dbReference type="InterPro" id="IPR026022">
    <property type="entry name" value="PhoU_dom"/>
</dbReference>
<evidence type="ECO:0000256" key="2">
    <source>
        <dbReference type="ARBA" id="ARBA00022592"/>
    </source>
</evidence>
<reference evidence="4 5" key="1">
    <citation type="submission" date="2018-10" db="EMBL/GenBank/DDBJ databases">
        <title>Genomic Encyclopedia of Type Strains, Phase IV (KMG-IV): sequencing the most valuable type-strain genomes for metagenomic binning, comparative biology and taxonomic classification.</title>
        <authorList>
            <person name="Goeker M."/>
        </authorList>
    </citation>
    <scope>NUCLEOTIDE SEQUENCE [LARGE SCALE GENOMIC DNA]</scope>
    <source>
        <strain evidence="4 5">DSM 12769</strain>
    </source>
</reference>
<dbReference type="OrthoDB" id="9814256at2"/>
<dbReference type="RefSeq" id="WP_121441085.1">
    <property type="nucleotide sequence ID" value="NZ_RCDA01000001.1"/>
</dbReference>
<comment type="caution">
    <text evidence="4">The sequence shown here is derived from an EMBL/GenBank/DDBJ whole genome shotgun (WGS) entry which is preliminary data.</text>
</comment>
<dbReference type="Gene3D" id="1.20.58.220">
    <property type="entry name" value="Phosphate transport system protein phou homolog 2, domain 2"/>
    <property type="match status" value="1"/>
</dbReference>
<name>A0A498C3B8_9GAMM</name>
<evidence type="ECO:0000259" key="3">
    <source>
        <dbReference type="Pfam" id="PF01895"/>
    </source>
</evidence>
<dbReference type="PANTHER" id="PTHR42930">
    <property type="entry name" value="PHOSPHATE-SPECIFIC TRANSPORT SYSTEM ACCESSORY PROTEIN PHOU"/>
    <property type="match status" value="1"/>
</dbReference>
<gene>
    <name evidence="4" type="ORF">DFR31_0510</name>
</gene>
<dbReference type="Pfam" id="PF01895">
    <property type="entry name" value="PhoU"/>
    <property type="match status" value="1"/>
</dbReference>
<evidence type="ECO:0000313" key="5">
    <source>
        <dbReference type="Proteomes" id="UP000275461"/>
    </source>
</evidence>
<evidence type="ECO:0000313" key="4">
    <source>
        <dbReference type="EMBL" id="RLK50604.1"/>
    </source>
</evidence>
<feature type="domain" description="PhoU" evidence="3">
    <location>
        <begin position="22"/>
        <end position="108"/>
    </location>
</feature>
<dbReference type="GO" id="GO:0006817">
    <property type="term" value="P:phosphate ion transport"/>
    <property type="evidence" value="ECO:0007669"/>
    <property type="project" value="UniProtKB-KW"/>
</dbReference>
<keyword evidence="2" id="KW-0813">Transport</keyword>